<evidence type="ECO:0000259" key="11">
    <source>
        <dbReference type="PROSITE" id="PS50929"/>
    </source>
</evidence>
<comment type="subcellular location">
    <subcellularLocation>
        <location evidence="1">Cell membrane</location>
        <topology evidence="1">Multi-pass membrane protein</topology>
    </subcellularLocation>
</comment>
<keyword evidence="6 9" id="KW-0472">Membrane</keyword>
<dbReference type="InterPro" id="IPR011527">
    <property type="entry name" value="ABC1_TM_dom"/>
</dbReference>
<dbReference type="InterPro" id="IPR003439">
    <property type="entry name" value="ABC_transporter-like_ATP-bd"/>
</dbReference>
<evidence type="ECO:0000256" key="2">
    <source>
        <dbReference type="ARBA" id="ARBA00022692"/>
    </source>
</evidence>
<dbReference type="GO" id="GO:0005524">
    <property type="term" value="F:ATP binding"/>
    <property type="evidence" value="ECO:0007669"/>
    <property type="project" value="UniProtKB-KW"/>
</dbReference>
<comment type="caution">
    <text evidence="12">The sequence shown here is derived from an EMBL/GenBank/DDBJ whole genome shotgun (WGS) entry which is preliminary data.</text>
</comment>
<organism evidence="12 13">
    <name type="scientific">Siccirubricoccus deserti</name>
    <dbReference type="NCBI Taxonomy" id="2013562"/>
    <lineage>
        <taxon>Bacteria</taxon>
        <taxon>Pseudomonadati</taxon>
        <taxon>Pseudomonadota</taxon>
        <taxon>Alphaproteobacteria</taxon>
        <taxon>Acetobacterales</taxon>
        <taxon>Roseomonadaceae</taxon>
        <taxon>Siccirubricoccus</taxon>
    </lineage>
</organism>
<protein>
    <submittedName>
        <fullName evidence="12">ATP-binding cassette domain-containing protein</fullName>
    </submittedName>
</protein>
<feature type="transmembrane region" description="Helical" evidence="9">
    <location>
        <begin position="205"/>
        <end position="223"/>
    </location>
</feature>
<feature type="domain" description="ABC transporter" evidence="10">
    <location>
        <begin position="383"/>
        <end position="619"/>
    </location>
</feature>
<keyword evidence="3" id="KW-0547">Nucleotide-binding</keyword>
<evidence type="ECO:0000313" key="13">
    <source>
        <dbReference type="Proteomes" id="UP000600101"/>
    </source>
</evidence>
<dbReference type="InterPro" id="IPR003593">
    <property type="entry name" value="AAA+_ATPase"/>
</dbReference>
<reference evidence="12" key="1">
    <citation type="submission" date="2020-08" db="EMBL/GenBank/DDBJ databases">
        <authorList>
            <person name="Hu Y."/>
            <person name="Nguyen S.V."/>
            <person name="Li F."/>
            <person name="Fanning S."/>
        </authorList>
    </citation>
    <scope>NUCLEOTIDE SEQUENCE</scope>
    <source>
        <strain evidence="12">SYSU D8009</strain>
    </source>
</reference>
<dbReference type="InterPro" id="IPR039421">
    <property type="entry name" value="Type_1_exporter"/>
</dbReference>
<evidence type="ECO:0000256" key="8">
    <source>
        <dbReference type="SAM" id="MobiDB-lite"/>
    </source>
</evidence>
<dbReference type="GO" id="GO:0015421">
    <property type="term" value="F:ABC-type oligopeptide transporter activity"/>
    <property type="evidence" value="ECO:0007669"/>
    <property type="project" value="TreeGrafter"/>
</dbReference>
<feature type="domain" description="ABC transmembrane type-1" evidence="11">
    <location>
        <begin position="66"/>
        <end position="348"/>
    </location>
</feature>
<evidence type="ECO:0000259" key="10">
    <source>
        <dbReference type="PROSITE" id="PS50893"/>
    </source>
</evidence>
<dbReference type="InterPro" id="IPR027417">
    <property type="entry name" value="P-loop_NTPase"/>
</dbReference>
<dbReference type="PROSITE" id="PS50929">
    <property type="entry name" value="ABC_TM1F"/>
    <property type="match status" value="1"/>
</dbReference>
<dbReference type="GO" id="GO:0016887">
    <property type="term" value="F:ATP hydrolysis activity"/>
    <property type="evidence" value="ECO:0007669"/>
    <property type="project" value="InterPro"/>
</dbReference>
<feature type="region of interest" description="Disordered" evidence="8">
    <location>
        <begin position="1"/>
        <end position="23"/>
    </location>
</feature>
<dbReference type="EMBL" id="JACOMF010000026">
    <property type="protein sequence ID" value="MBC4017259.1"/>
    <property type="molecule type" value="Genomic_DNA"/>
</dbReference>
<sequence>MRGVCRGGGAAASGVSGRGHAPASPSAFTCAILGTRSGIPPLPSTSRIASLALLLPFLRPYRGRVVLAGLALLVAAGLMLSLGQGLRHLIDAGFASASAERLDSAALAMFGLVAGLGVASCSRYWLVTWLGERVAADLRRRVFDHLLSLSPAWFETARTGDILSRLSADVALLQALIGAAVSQGLRNALMLVGAFAMLLVTSLKLAGLVAVVVPLVVLPLVVFGRREKRLSRTVQERVADLGVTAEEVIHGLRTVQAFTREPEERRRYAAQAEASVVAAQRRIGSRAMLILAVILLGFGAITFALWVGGRDVLAGRMSGGELSAFVLYAVLMASSGAQLSEVWGEIQRAAGAAERLVELLRVHPGITAPACPTLLPAPTRGRIRFEDVSFRYPTRPEPPALEGFSLTVEPGETVALVGPSGAGKTTVLQLLLRFYDPQSGRITLDGADIAAVDPAALRARLGLVPQDPVIFTASAADNIRFGRPEATEVEVVAAARAAAADGFLAALPQGYASFLGTKGVMLSGGQRQRVAIARAILRDPAVLLLDEATSALDAESEQAVQQALERLARGRTTLVVAHRLATVRRADRIVVMEAGRIVAIGTHEALVREGGLYGRLAALQFGLSDAAAG</sequence>
<dbReference type="SUPFAM" id="SSF90123">
    <property type="entry name" value="ABC transporter transmembrane region"/>
    <property type="match status" value="1"/>
</dbReference>
<keyword evidence="4 12" id="KW-0067">ATP-binding</keyword>
<dbReference type="Gene3D" id="1.20.1560.10">
    <property type="entry name" value="ABC transporter type 1, transmembrane domain"/>
    <property type="match status" value="1"/>
</dbReference>
<evidence type="ECO:0000256" key="3">
    <source>
        <dbReference type="ARBA" id="ARBA00022741"/>
    </source>
</evidence>
<evidence type="ECO:0000313" key="12">
    <source>
        <dbReference type="EMBL" id="MBC4017259.1"/>
    </source>
</evidence>
<gene>
    <name evidence="12" type="ORF">H7965_18275</name>
</gene>
<dbReference type="AlphaFoldDB" id="A0A9X0UE24"/>
<dbReference type="CDD" id="cd18575">
    <property type="entry name" value="ABC_6TM_bac_exporter_ABCB8_10_like"/>
    <property type="match status" value="1"/>
</dbReference>
<dbReference type="SUPFAM" id="SSF52540">
    <property type="entry name" value="P-loop containing nucleoside triphosphate hydrolases"/>
    <property type="match status" value="1"/>
</dbReference>
<dbReference type="Pfam" id="PF00005">
    <property type="entry name" value="ABC_tran"/>
    <property type="match status" value="1"/>
</dbReference>
<evidence type="ECO:0000256" key="1">
    <source>
        <dbReference type="ARBA" id="ARBA00004651"/>
    </source>
</evidence>
<keyword evidence="13" id="KW-1185">Reference proteome</keyword>
<dbReference type="Proteomes" id="UP000600101">
    <property type="component" value="Unassembled WGS sequence"/>
</dbReference>
<dbReference type="PANTHER" id="PTHR43394:SF1">
    <property type="entry name" value="ATP-BINDING CASSETTE SUB-FAMILY B MEMBER 10, MITOCHONDRIAL"/>
    <property type="match status" value="1"/>
</dbReference>
<dbReference type="GO" id="GO:0090374">
    <property type="term" value="P:oligopeptide export from mitochondrion"/>
    <property type="evidence" value="ECO:0007669"/>
    <property type="project" value="TreeGrafter"/>
</dbReference>
<dbReference type="NCBIfam" id="TIGR02204">
    <property type="entry name" value="MsbA_rel"/>
    <property type="match status" value="1"/>
</dbReference>
<dbReference type="RefSeq" id="WP_186772025.1">
    <property type="nucleotide sequence ID" value="NZ_JACOMF010000026.1"/>
</dbReference>
<dbReference type="PANTHER" id="PTHR43394">
    <property type="entry name" value="ATP-DEPENDENT PERMEASE MDL1, MITOCHONDRIAL"/>
    <property type="match status" value="1"/>
</dbReference>
<feature type="transmembrane region" description="Helical" evidence="9">
    <location>
        <begin position="106"/>
        <end position="131"/>
    </location>
</feature>
<dbReference type="InterPro" id="IPR011918">
    <property type="entry name" value="ABC_MsbA_ATP-bd"/>
</dbReference>
<proteinExistence type="predicted"/>
<evidence type="ECO:0000256" key="6">
    <source>
        <dbReference type="ARBA" id="ARBA00023136"/>
    </source>
</evidence>
<dbReference type="SMART" id="SM00382">
    <property type="entry name" value="AAA"/>
    <property type="match status" value="1"/>
</dbReference>
<name>A0A9X0UE24_9PROT</name>
<dbReference type="FunFam" id="3.40.50.300:FF:000218">
    <property type="entry name" value="Multidrug ABC transporter ATP-binding protein"/>
    <property type="match status" value="1"/>
</dbReference>
<dbReference type="InterPro" id="IPR017871">
    <property type="entry name" value="ABC_transporter-like_CS"/>
</dbReference>
<evidence type="ECO:0000256" key="7">
    <source>
        <dbReference type="ARBA" id="ARBA00024725"/>
    </source>
</evidence>
<feature type="transmembrane region" description="Helical" evidence="9">
    <location>
        <begin position="65"/>
        <end position="86"/>
    </location>
</feature>
<dbReference type="PROSITE" id="PS50893">
    <property type="entry name" value="ABC_TRANSPORTER_2"/>
    <property type="match status" value="1"/>
</dbReference>
<keyword evidence="5 9" id="KW-1133">Transmembrane helix</keyword>
<feature type="transmembrane region" description="Helical" evidence="9">
    <location>
        <begin position="287"/>
        <end position="307"/>
    </location>
</feature>
<evidence type="ECO:0000256" key="9">
    <source>
        <dbReference type="SAM" id="Phobius"/>
    </source>
</evidence>
<dbReference type="InterPro" id="IPR036640">
    <property type="entry name" value="ABC1_TM_sf"/>
</dbReference>
<comment type="function">
    <text evidence="7">Part of an ABC transporter complex. Transmembrane domains (TMD) form a pore in the inner membrane and the ATP-binding domain (NBD) is responsible for energy generation.</text>
</comment>
<feature type="compositionally biased region" description="Gly residues" evidence="8">
    <location>
        <begin position="1"/>
        <end position="11"/>
    </location>
</feature>
<keyword evidence="2 9" id="KW-0812">Transmembrane</keyword>
<dbReference type="Pfam" id="PF00664">
    <property type="entry name" value="ABC_membrane"/>
    <property type="match status" value="1"/>
</dbReference>
<evidence type="ECO:0000256" key="5">
    <source>
        <dbReference type="ARBA" id="ARBA00022989"/>
    </source>
</evidence>
<evidence type="ECO:0000256" key="4">
    <source>
        <dbReference type="ARBA" id="ARBA00022840"/>
    </source>
</evidence>
<dbReference type="Gene3D" id="3.40.50.300">
    <property type="entry name" value="P-loop containing nucleotide triphosphate hydrolases"/>
    <property type="match status" value="1"/>
</dbReference>
<dbReference type="PROSITE" id="PS00211">
    <property type="entry name" value="ABC_TRANSPORTER_1"/>
    <property type="match status" value="1"/>
</dbReference>
<feature type="transmembrane region" description="Helical" evidence="9">
    <location>
        <begin position="175"/>
        <end position="199"/>
    </location>
</feature>
<dbReference type="GO" id="GO:0005886">
    <property type="term" value="C:plasma membrane"/>
    <property type="evidence" value="ECO:0007669"/>
    <property type="project" value="UniProtKB-SubCell"/>
</dbReference>
<accession>A0A9X0UE24</accession>